<dbReference type="Proteomes" id="UP001597102">
    <property type="component" value="Unassembled WGS sequence"/>
</dbReference>
<proteinExistence type="predicted"/>
<dbReference type="Gene3D" id="1.10.620.20">
    <property type="entry name" value="Ribonucleotide Reductase, subunit A"/>
    <property type="match status" value="1"/>
</dbReference>
<dbReference type="InterPro" id="IPR012348">
    <property type="entry name" value="RNR-like"/>
</dbReference>
<evidence type="ECO:0000313" key="3">
    <source>
        <dbReference type="Proteomes" id="UP001597102"/>
    </source>
</evidence>
<comment type="caution">
    <text evidence="2">The sequence shown here is derived from an EMBL/GenBank/DDBJ whole genome shotgun (WGS) entry which is preliminary data.</text>
</comment>
<evidence type="ECO:0000256" key="1">
    <source>
        <dbReference type="SAM" id="SignalP"/>
    </source>
</evidence>
<name>A0ABW3J8Y3_9HYPH</name>
<gene>
    <name evidence="2" type="ORF">ACFQ2F_05795</name>
</gene>
<keyword evidence="3" id="KW-1185">Reference proteome</keyword>
<feature type="chain" id="PRO_5045811356" evidence="1">
    <location>
        <begin position="25"/>
        <end position="92"/>
    </location>
</feature>
<sequence length="92" mass="9964">MIKNMLLSAAAGAMLLGGATVAMAATGEFDNMCAMGLALDKEVETDCSVNAEYDGKTYCFGNEKAKEIFMKNPEKNLEKAEAAYSRKHEDNM</sequence>
<dbReference type="EMBL" id="JBHTJO010000001">
    <property type="protein sequence ID" value="MFD0986605.1"/>
    <property type="molecule type" value="Genomic_DNA"/>
</dbReference>
<organism evidence="2 3">
    <name type="scientific">Methyloligella solikamskensis</name>
    <dbReference type="NCBI Taxonomy" id="1177756"/>
    <lineage>
        <taxon>Bacteria</taxon>
        <taxon>Pseudomonadati</taxon>
        <taxon>Pseudomonadota</taxon>
        <taxon>Alphaproteobacteria</taxon>
        <taxon>Hyphomicrobiales</taxon>
        <taxon>Hyphomicrobiaceae</taxon>
        <taxon>Methyloligella</taxon>
    </lineage>
</organism>
<reference evidence="3" key="1">
    <citation type="journal article" date="2019" name="Int. J. Syst. Evol. Microbiol.">
        <title>The Global Catalogue of Microorganisms (GCM) 10K type strain sequencing project: providing services to taxonomists for standard genome sequencing and annotation.</title>
        <authorList>
            <consortium name="The Broad Institute Genomics Platform"/>
            <consortium name="The Broad Institute Genome Sequencing Center for Infectious Disease"/>
            <person name="Wu L."/>
            <person name="Ma J."/>
        </authorList>
    </citation>
    <scope>NUCLEOTIDE SEQUENCE [LARGE SCALE GENOMIC DNA]</scope>
    <source>
        <strain evidence="3">CCUG 61697</strain>
    </source>
</reference>
<evidence type="ECO:0000313" key="2">
    <source>
        <dbReference type="EMBL" id="MFD0986605.1"/>
    </source>
</evidence>
<accession>A0ABW3J8Y3</accession>
<keyword evidence="1" id="KW-0732">Signal</keyword>
<protein>
    <submittedName>
        <fullName evidence="2">Uncharacterized protein</fullName>
    </submittedName>
</protein>
<feature type="signal peptide" evidence="1">
    <location>
        <begin position="1"/>
        <end position="24"/>
    </location>
</feature>
<dbReference type="RefSeq" id="WP_379087061.1">
    <property type="nucleotide sequence ID" value="NZ_JBHTJO010000001.1"/>
</dbReference>